<organism evidence="1 2">
    <name type="scientific">Chondrus crispus</name>
    <name type="common">Carrageen Irish moss</name>
    <name type="synonym">Polymorpha crispa</name>
    <dbReference type="NCBI Taxonomy" id="2769"/>
    <lineage>
        <taxon>Eukaryota</taxon>
        <taxon>Rhodophyta</taxon>
        <taxon>Florideophyceae</taxon>
        <taxon>Rhodymeniophycidae</taxon>
        <taxon>Gigartinales</taxon>
        <taxon>Gigartinaceae</taxon>
        <taxon>Chondrus</taxon>
    </lineage>
</organism>
<sequence>METERKVEADPTGGATRTSPPCFACETCNLKTPSLSVRLSISQLLMRANVDTGDRLNPFARLDKSRQNVIDLCTYCRDNTIGWKVISNPRKYGPSAAARALKRWSSRLKTEVKSSINHICFICSTMEKGAETEIQNSTEDRRPKRSPTVDWTLFNVCGASKETREIFTDEFKRLSDCSAVTIGTLLNDPSGHRLCYLHLNYSRYSQHKVKELDKSSLGSQRGLCIFRGTGCSGECRRLRKLPVVDSGTIDKIAKYLRLDENILLQSDNTLNADQVMRKYACTGCGYSITDGQREYIPNVSFASIESSLDIWLLRCVLYALEVDVSKNDIALFKREDIRGLTNIASSLRQSSVVSDTYPPVRMLRFPDVSRGRKALLAAYEHQSSY</sequence>
<gene>
    <name evidence="1" type="ORF">CHC_T00001310001</name>
</gene>
<dbReference type="EMBL" id="HG001980">
    <property type="protein sequence ID" value="CDF38955.1"/>
    <property type="molecule type" value="Genomic_DNA"/>
</dbReference>
<dbReference type="Gramene" id="CDF38955">
    <property type="protein sequence ID" value="CDF38955"/>
    <property type="gene ID" value="CHC_T00001310001"/>
</dbReference>
<evidence type="ECO:0000313" key="2">
    <source>
        <dbReference type="Proteomes" id="UP000012073"/>
    </source>
</evidence>
<dbReference type="RefSeq" id="XP_005718860.1">
    <property type="nucleotide sequence ID" value="XM_005718803.1"/>
</dbReference>
<evidence type="ECO:0000313" key="1">
    <source>
        <dbReference type="EMBL" id="CDF38955.1"/>
    </source>
</evidence>
<accession>R7QNJ9</accession>
<reference evidence="2" key="1">
    <citation type="journal article" date="2013" name="Proc. Natl. Acad. Sci. U.S.A.">
        <title>Genome structure and metabolic features in the red seaweed Chondrus crispus shed light on evolution of the Archaeplastida.</title>
        <authorList>
            <person name="Collen J."/>
            <person name="Porcel B."/>
            <person name="Carre W."/>
            <person name="Ball S.G."/>
            <person name="Chaparro C."/>
            <person name="Tonon T."/>
            <person name="Barbeyron T."/>
            <person name="Michel G."/>
            <person name="Noel B."/>
            <person name="Valentin K."/>
            <person name="Elias M."/>
            <person name="Artiguenave F."/>
            <person name="Arun A."/>
            <person name="Aury J.M."/>
            <person name="Barbosa-Neto J.F."/>
            <person name="Bothwell J.H."/>
            <person name="Bouget F.Y."/>
            <person name="Brillet L."/>
            <person name="Cabello-Hurtado F."/>
            <person name="Capella-Gutierrez S."/>
            <person name="Charrier B."/>
            <person name="Cladiere L."/>
            <person name="Cock J.M."/>
            <person name="Coelho S.M."/>
            <person name="Colleoni C."/>
            <person name="Czjzek M."/>
            <person name="Da Silva C."/>
            <person name="Delage L."/>
            <person name="Denoeud F."/>
            <person name="Deschamps P."/>
            <person name="Dittami S.M."/>
            <person name="Gabaldon T."/>
            <person name="Gachon C.M."/>
            <person name="Groisillier A."/>
            <person name="Herve C."/>
            <person name="Jabbari K."/>
            <person name="Katinka M."/>
            <person name="Kloareg B."/>
            <person name="Kowalczyk N."/>
            <person name="Labadie K."/>
            <person name="Leblanc C."/>
            <person name="Lopez P.J."/>
            <person name="McLachlan D.H."/>
            <person name="Meslet-Cladiere L."/>
            <person name="Moustafa A."/>
            <person name="Nehr Z."/>
            <person name="Nyvall Collen P."/>
            <person name="Panaud O."/>
            <person name="Partensky F."/>
            <person name="Poulain J."/>
            <person name="Rensing S.A."/>
            <person name="Rousvoal S."/>
            <person name="Samson G."/>
            <person name="Symeonidi A."/>
            <person name="Weissenbach J."/>
            <person name="Zambounis A."/>
            <person name="Wincker P."/>
            <person name="Boyen C."/>
        </authorList>
    </citation>
    <scope>NUCLEOTIDE SEQUENCE [LARGE SCALE GENOMIC DNA]</scope>
    <source>
        <strain evidence="2">cv. Stackhouse</strain>
    </source>
</reference>
<dbReference type="AlphaFoldDB" id="R7QNJ9"/>
<proteinExistence type="predicted"/>
<dbReference type="KEGG" id="ccp:CHC_T00001310001"/>
<dbReference type="Proteomes" id="UP000012073">
    <property type="component" value="Unassembled WGS sequence"/>
</dbReference>
<dbReference type="GeneID" id="17326584"/>
<protein>
    <submittedName>
        <fullName evidence="1">Uncharacterized protein</fullName>
    </submittedName>
</protein>
<keyword evidence="2" id="KW-1185">Reference proteome</keyword>
<name>R7QNJ9_CHOCR</name>